<evidence type="ECO:0000259" key="4">
    <source>
        <dbReference type="PROSITE" id="PS51755"/>
    </source>
</evidence>
<dbReference type="RefSeq" id="WP_246546832.1">
    <property type="nucleotide sequence ID" value="NZ_BAAAXY010000080.1"/>
</dbReference>
<evidence type="ECO:0000256" key="3">
    <source>
        <dbReference type="PROSITE-ProRule" id="PRU01091"/>
    </source>
</evidence>
<dbReference type="PROSITE" id="PS51755">
    <property type="entry name" value="OMPR_PHOB"/>
    <property type="match status" value="1"/>
</dbReference>
<keyword evidence="6" id="KW-1185">Reference proteome</keyword>
<dbReference type="InterPro" id="IPR036388">
    <property type="entry name" value="WH-like_DNA-bd_sf"/>
</dbReference>
<evidence type="ECO:0000313" key="5">
    <source>
        <dbReference type="EMBL" id="MBB6551882.1"/>
    </source>
</evidence>
<dbReference type="GO" id="GO:0006355">
    <property type="term" value="P:regulation of DNA-templated transcription"/>
    <property type="evidence" value="ECO:0007669"/>
    <property type="project" value="InterPro"/>
</dbReference>
<proteinExistence type="inferred from homology"/>
<gene>
    <name evidence="5" type="ORF">HD593_006677</name>
</gene>
<dbReference type="InterPro" id="IPR016032">
    <property type="entry name" value="Sig_transdc_resp-reg_C-effctor"/>
</dbReference>
<dbReference type="Proteomes" id="UP000565579">
    <property type="component" value="Unassembled WGS sequence"/>
</dbReference>
<dbReference type="Gene3D" id="1.25.40.10">
    <property type="entry name" value="Tetratricopeptide repeat domain"/>
    <property type="match status" value="2"/>
</dbReference>
<keyword evidence="2 3" id="KW-0238">DNA-binding</keyword>
<dbReference type="PANTHER" id="PTHR47691:SF3">
    <property type="entry name" value="HTH-TYPE TRANSCRIPTIONAL REGULATOR RV0890C-RELATED"/>
    <property type="match status" value="1"/>
</dbReference>
<feature type="DNA-binding region" description="OmpR/PhoB-type" evidence="3">
    <location>
        <begin position="1"/>
        <end position="79"/>
    </location>
</feature>
<evidence type="ECO:0000256" key="1">
    <source>
        <dbReference type="ARBA" id="ARBA00005820"/>
    </source>
</evidence>
<protein>
    <submittedName>
        <fullName evidence="5">Putative ATPase</fullName>
    </submittedName>
</protein>
<dbReference type="SUPFAM" id="SSF46894">
    <property type="entry name" value="C-terminal effector domain of the bipartite response regulators"/>
    <property type="match status" value="1"/>
</dbReference>
<evidence type="ECO:0000256" key="2">
    <source>
        <dbReference type="ARBA" id="ARBA00023125"/>
    </source>
</evidence>
<dbReference type="PANTHER" id="PTHR47691">
    <property type="entry name" value="REGULATOR-RELATED"/>
    <property type="match status" value="1"/>
</dbReference>
<dbReference type="GO" id="GO:0000160">
    <property type="term" value="P:phosphorelay signal transduction system"/>
    <property type="evidence" value="ECO:0007669"/>
    <property type="project" value="InterPro"/>
</dbReference>
<evidence type="ECO:0000313" key="6">
    <source>
        <dbReference type="Proteomes" id="UP000565579"/>
    </source>
</evidence>
<dbReference type="SUPFAM" id="SSF48452">
    <property type="entry name" value="TPR-like"/>
    <property type="match status" value="3"/>
</dbReference>
<comment type="similarity">
    <text evidence="1">Belongs to the AfsR/DnrI/RedD regulatory family.</text>
</comment>
<dbReference type="InterPro" id="IPR011990">
    <property type="entry name" value="TPR-like_helical_dom_sf"/>
</dbReference>
<dbReference type="InterPro" id="IPR001867">
    <property type="entry name" value="OmpR/PhoB-type_DNA-bd"/>
</dbReference>
<accession>A0A7X0U1L3</accession>
<organism evidence="5 6">
    <name type="scientific">Nonomuraea rubra</name>
    <dbReference type="NCBI Taxonomy" id="46180"/>
    <lineage>
        <taxon>Bacteria</taxon>
        <taxon>Bacillati</taxon>
        <taxon>Actinomycetota</taxon>
        <taxon>Actinomycetes</taxon>
        <taxon>Streptosporangiales</taxon>
        <taxon>Streptosporangiaceae</taxon>
        <taxon>Nonomuraea</taxon>
    </lineage>
</organism>
<comment type="caution">
    <text evidence="5">The sequence shown here is derived from an EMBL/GenBank/DDBJ whole genome shotgun (WGS) entry which is preliminary data.</text>
</comment>
<dbReference type="SMART" id="SM00862">
    <property type="entry name" value="Trans_reg_C"/>
    <property type="match status" value="1"/>
</dbReference>
<dbReference type="InterPro" id="IPR005158">
    <property type="entry name" value="BTAD"/>
</dbReference>
<dbReference type="SUPFAM" id="SSF52540">
    <property type="entry name" value="P-loop containing nucleoside triphosphate hydrolases"/>
    <property type="match status" value="1"/>
</dbReference>
<dbReference type="EMBL" id="JACHMI010000001">
    <property type="protein sequence ID" value="MBB6551882.1"/>
    <property type="molecule type" value="Genomic_DNA"/>
</dbReference>
<dbReference type="SMART" id="SM01043">
    <property type="entry name" value="BTAD"/>
    <property type="match status" value="1"/>
</dbReference>
<dbReference type="InterPro" id="IPR027417">
    <property type="entry name" value="P-loop_NTPase"/>
</dbReference>
<dbReference type="AlphaFoldDB" id="A0A7X0U1L3"/>
<dbReference type="CDD" id="cd15831">
    <property type="entry name" value="BTAD"/>
    <property type="match status" value="1"/>
</dbReference>
<dbReference type="GO" id="GO:0043531">
    <property type="term" value="F:ADP binding"/>
    <property type="evidence" value="ECO:0007669"/>
    <property type="project" value="InterPro"/>
</dbReference>
<dbReference type="PRINTS" id="PR00364">
    <property type="entry name" value="DISEASERSIST"/>
</dbReference>
<name>A0A7X0U1L3_9ACTN</name>
<feature type="domain" description="OmpR/PhoB-type" evidence="4">
    <location>
        <begin position="1"/>
        <end position="79"/>
    </location>
</feature>
<reference evidence="5 6" key="1">
    <citation type="submission" date="2020-08" db="EMBL/GenBank/DDBJ databases">
        <title>Sequencing the genomes of 1000 actinobacteria strains.</title>
        <authorList>
            <person name="Klenk H.-P."/>
        </authorList>
    </citation>
    <scope>NUCLEOTIDE SEQUENCE [LARGE SCALE GENOMIC DNA]</scope>
    <source>
        <strain evidence="5 6">DSM 43768</strain>
    </source>
</reference>
<dbReference type="Pfam" id="PF00486">
    <property type="entry name" value="Trans_reg_C"/>
    <property type="match status" value="1"/>
</dbReference>
<dbReference type="Gene3D" id="1.10.10.10">
    <property type="entry name" value="Winged helix-like DNA-binding domain superfamily/Winged helix DNA-binding domain"/>
    <property type="match status" value="1"/>
</dbReference>
<dbReference type="Pfam" id="PF03704">
    <property type="entry name" value="BTAD"/>
    <property type="match status" value="1"/>
</dbReference>
<sequence length="1057" mass="112849">MAEVREAKVRVLLVALLLSEGRPVATDRLIEILWGDDLPANPSAALHTKVSRLRRVLENSEPGSGRLVETRAPGYALCVDADAVDMGRFAALVGRAAAVTDMVARSAVLAEALALWRGPAFAEFRDLGFVRSPIRRLEELRLAALEARADARLEAGEQADDLALLAGELGDLTARHPLRERLQALHLRALARAGRQHEALQAYHHVRRRLADELGVDPGPELAAAYQELLRPPSAPALPEPRTSLPVPLTGLIGRAGALADVVSRLQSFRLVTLTGPGGVGKTRLALEVMHRLAGTFPDGACLVELAARSGSDSGSNSDSGSSSCDDVAEAALAALGVRDDAKAGPISAPQRLADALRGRRLLLVLDNCEHVIGPTAELAELLLKTDPGLSILTTSRRSLGLAGEVLWHVPPLDEDSAMELFAERAAAAVPGLALDASIAGTVAEVCRRLDGLPLALELAATRLRTLDVRELARRLDDRFAVLSTGHRGAPPQQRTLRVMIDWSWAQLTGTERAVLRRLAVHADGCTLEAAETVCAGDGVEAGQVLEALAGLVDASLVSTAPRYRLLESVTAYGLERLTEAGETAAVRHRHLRYYTAFAERAELHLRGHDQRIWLERLDAEAANLRAALDFALDAGATEHALWLVNAQAWYWFLRGRYTEARLSLGKALAITGGESTNARAKAEVWHSGFVSLTGVRVQVTPVPRETPGDPAVRALAAWLRGFIQYAPGGDLTDSENAMRQALKEFRALDDRWGIAAALAIRAGQAMLRGNLAEAGDFGGQSLELFRGLGDRWGHLQTVQPLASLAEVKGDYERAERLHGDGLRLAEELGLWPSVADRLIGLGHIALLTGHHARSREFHERARRLAAEQGYVYGELHAELGLALVARREANFELAEQLLRSVQGRYDRLSPASGSALISAELGFTAEQRGNAAAALALHLESLAIARRNGDLRAVALAIEGLAGAHALNGRHEQAAALLGAASACRDSVGAPLPRAERGDVDRITATIRAAIGEQAFTAGFARGLTLNPAEIYGQTNGVAGEAQSVTGPCSCAGHAH</sequence>
<dbReference type="Gene3D" id="3.40.50.300">
    <property type="entry name" value="P-loop containing nucleotide triphosphate hydrolases"/>
    <property type="match status" value="1"/>
</dbReference>
<dbReference type="GO" id="GO:0003677">
    <property type="term" value="F:DNA binding"/>
    <property type="evidence" value="ECO:0007669"/>
    <property type="project" value="UniProtKB-UniRule"/>
</dbReference>